<feature type="chain" id="PRO_5015758642" description="Lipoprotein-associated type-17 domain-containing protein" evidence="1">
    <location>
        <begin position="24"/>
        <end position="720"/>
    </location>
</feature>
<evidence type="ECO:0000313" key="2">
    <source>
        <dbReference type="EMBL" id="PPE06831.1"/>
    </source>
</evidence>
<organism evidence="2 3">
    <name type="scientific">Mesoplasma corruscae</name>
    <dbReference type="NCBI Taxonomy" id="216874"/>
    <lineage>
        <taxon>Bacteria</taxon>
        <taxon>Bacillati</taxon>
        <taxon>Mycoplasmatota</taxon>
        <taxon>Mollicutes</taxon>
        <taxon>Entomoplasmatales</taxon>
        <taxon>Entomoplasmataceae</taxon>
        <taxon>Mesoplasma</taxon>
    </lineage>
</organism>
<proteinExistence type="predicted"/>
<dbReference type="AlphaFoldDB" id="A0A2S5RHN7"/>
<gene>
    <name evidence="2" type="ORF">MCORR_v1c04620</name>
</gene>
<name>A0A2S5RHN7_9MOLU</name>
<evidence type="ECO:0008006" key="4">
    <source>
        <dbReference type="Google" id="ProtNLM"/>
    </source>
</evidence>
<keyword evidence="1" id="KW-0732">Signal</keyword>
<evidence type="ECO:0000256" key="1">
    <source>
        <dbReference type="SAM" id="SignalP"/>
    </source>
</evidence>
<keyword evidence="3" id="KW-1185">Reference proteome</keyword>
<feature type="signal peptide" evidence="1">
    <location>
        <begin position="1"/>
        <end position="23"/>
    </location>
</feature>
<dbReference type="Proteomes" id="UP000239785">
    <property type="component" value="Unassembled WGS sequence"/>
</dbReference>
<comment type="caution">
    <text evidence="2">The sequence shown here is derived from an EMBL/GenBank/DDBJ whole genome shotgun (WGS) entry which is preliminary data.</text>
</comment>
<protein>
    <recommendedName>
        <fullName evidence="4">Lipoprotein-associated type-17 domain-containing protein</fullName>
    </recommendedName>
</protein>
<reference evidence="2 3" key="1">
    <citation type="submission" date="2017-11" db="EMBL/GenBank/DDBJ databases">
        <title>Genome sequence of Mesoplasma corruscae ELCA-2 (ATCC 49579).</title>
        <authorList>
            <person name="Lo W.-S."/>
            <person name="Kuo C.-H."/>
        </authorList>
    </citation>
    <scope>NUCLEOTIDE SEQUENCE [LARGE SCALE GENOMIC DNA]</scope>
    <source>
        <strain evidence="2 3">ELCA-2</strain>
    </source>
</reference>
<evidence type="ECO:0000313" key="3">
    <source>
        <dbReference type="Proteomes" id="UP000239785"/>
    </source>
</evidence>
<dbReference type="EMBL" id="PHNF01000001">
    <property type="protein sequence ID" value="PPE06831.1"/>
    <property type="molecule type" value="Genomic_DNA"/>
</dbReference>
<accession>A0A2S5RHN7</accession>
<dbReference type="PROSITE" id="PS51257">
    <property type="entry name" value="PROKAR_LIPOPROTEIN"/>
    <property type="match status" value="1"/>
</dbReference>
<dbReference type="RefSeq" id="WP_104207987.1">
    <property type="nucleotide sequence ID" value="NZ_PHNF01000001.1"/>
</dbReference>
<sequence length="720" mass="82914">MKKLLQLLTVVTILPTVSMTAVSCDMSFKSKEKSENKTTETSTKRIKNTELKLEVESLLKDKTFNSVQEAAEFIATYKDWKTEGILRVQASIFTETDAASIAITPILKEGYECLDTYGNVFEVYIKVDLNTEINKKIEEIKNNKYDEKNLESVKTEIIQKIKKIKGISSVELNWTDENLLKYSLKLLYRQNFSGPEVVNSETKTYTNLKEAISSVKSKIQEKGYSTNDDAKSTIIRLYNNIEGVKDVTFEWENSVNYKYRVNLTFESTYYSDETTVSDLLVKNESVGKEVEQIFEVVKNKKYNIADENIEEELIKPFNSTNYLESVKFSWLSQPNNTYKLTFNYKKGYFGPETLSAKILHKMDITDMIKGAITNIEFENKGVVYENALKVQEIFSKILKQIKGVQTLDFSTNANNDNTYKLSIKVSYDDENYFGDKTFESNFEMKKPIDDNVLKQKSIFENQEFKNLDAAKEYISNSLTKIEGVKEIINITSDSETKNVKFTVITDELHSMQYNVLEWKADLKFSEIKPIDNQELSWVNGSQKKYQDIKLSGYKLIGKNLTFKTDVDNLISITEYEENNNKYLSIQSLTNVAGVKTVKVDVQVEGQPESKVSFEVKIIGQPIITTEEPDQVAIKWNKTKHEFVDVDFHIDFYDNASNMLVTDQKDDYISTSIIEKDATNGLYSLRIYGNKQNSWLSWGANQDAYIKWNGQTLWTVNTRVR</sequence>